<gene>
    <name evidence="1" type="ORF">KPH14_005037</name>
</gene>
<dbReference type="Proteomes" id="UP001258017">
    <property type="component" value="Unassembled WGS sequence"/>
</dbReference>
<proteinExistence type="predicted"/>
<evidence type="ECO:0000313" key="2">
    <source>
        <dbReference type="Proteomes" id="UP001258017"/>
    </source>
</evidence>
<organism evidence="1 2">
    <name type="scientific">Odynerus spinipes</name>
    <dbReference type="NCBI Taxonomy" id="1348599"/>
    <lineage>
        <taxon>Eukaryota</taxon>
        <taxon>Metazoa</taxon>
        <taxon>Ecdysozoa</taxon>
        <taxon>Arthropoda</taxon>
        <taxon>Hexapoda</taxon>
        <taxon>Insecta</taxon>
        <taxon>Pterygota</taxon>
        <taxon>Neoptera</taxon>
        <taxon>Endopterygota</taxon>
        <taxon>Hymenoptera</taxon>
        <taxon>Apocrita</taxon>
        <taxon>Aculeata</taxon>
        <taxon>Vespoidea</taxon>
        <taxon>Vespidae</taxon>
        <taxon>Eumeninae</taxon>
        <taxon>Odynerus</taxon>
    </lineage>
</organism>
<dbReference type="EMBL" id="JAIFRP010000031">
    <property type="protein sequence ID" value="KAK2582772.1"/>
    <property type="molecule type" value="Genomic_DNA"/>
</dbReference>
<name>A0AAD9RN22_9HYME</name>
<reference evidence="1" key="1">
    <citation type="submission" date="2021-08" db="EMBL/GenBank/DDBJ databases">
        <authorList>
            <person name="Misof B."/>
            <person name="Oliver O."/>
            <person name="Podsiadlowski L."/>
            <person name="Donath A."/>
            <person name="Peters R."/>
            <person name="Mayer C."/>
            <person name="Rust J."/>
            <person name="Gunkel S."/>
            <person name="Lesny P."/>
            <person name="Martin S."/>
            <person name="Oeyen J.P."/>
            <person name="Petersen M."/>
            <person name="Panagiotis P."/>
            <person name="Wilbrandt J."/>
            <person name="Tanja T."/>
        </authorList>
    </citation>
    <scope>NUCLEOTIDE SEQUENCE</scope>
    <source>
        <strain evidence="1">GBR_01_08_01A</strain>
        <tissue evidence="1">Thorax + abdomen</tissue>
    </source>
</reference>
<sequence length="91" mass="10364">MAISIYRKGRCEKRQLTEIIKVEPRLNRSQLGGTPFTPEGRTEDRELYVNRVIVRKDGSRIVKAAQVQKQLDAFASNEPHALSWAPARTSK</sequence>
<evidence type="ECO:0000313" key="1">
    <source>
        <dbReference type="EMBL" id="KAK2582772.1"/>
    </source>
</evidence>
<accession>A0AAD9RN22</accession>
<keyword evidence="2" id="KW-1185">Reference proteome</keyword>
<comment type="caution">
    <text evidence="1">The sequence shown here is derived from an EMBL/GenBank/DDBJ whole genome shotgun (WGS) entry which is preliminary data.</text>
</comment>
<protein>
    <submittedName>
        <fullName evidence="1">Uncharacterized protein</fullName>
    </submittedName>
</protein>
<dbReference type="AlphaFoldDB" id="A0AAD9RN22"/>
<reference evidence="1" key="2">
    <citation type="journal article" date="2023" name="Commun. Biol.">
        <title>Intrasexual cuticular hydrocarbon dimorphism in a wasp sheds light on hydrocarbon biosynthesis genes in Hymenoptera.</title>
        <authorList>
            <person name="Moris V.C."/>
            <person name="Podsiadlowski L."/>
            <person name="Martin S."/>
            <person name="Oeyen J.P."/>
            <person name="Donath A."/>
            <person name="Petersen M."/>
            <person name="Wilbrandt J."/>
            <person name="Misof B."/>
            <person name="Liedtke D."/>
            <person name="Thamm M."/>
            <person name="Scheiner R."/>
            <person name="Schmitt T."/>
            <person name="Niehuis O."/>
        </authorList>
    </citation>
    <scope>NUCLEOTIDE SEQUENCE</scope>
    <source>
        <strain evidence="1">GBR_01_08_01A</strain>
    </source>
</reference>